<feature type="non-terminal residue" evidence="2">
    <location>
        <position position="1"/>
    </location>
</feature>
<organism evidence="2 5">
    <name type="scientific">Rotaria magnacalcarata</name>
    <dbReference type="NCBI Taxonomy" id="392030"/>
    <lineage>
        <taxon>Eukaryota</taxon>
        <taxon>Metazoa</taxon>
        <taxon>Spiralia</taxon>
        <taxon>Gnathifera</taxon>
        <taxon>Rotifera</taxon>
        <taxon>Eurotatoria</taxon>
        <taxon>Bdelloidea</taxon>
        <taxon>Philodinida</taxon>
        <taxon>Philodinidae</taxon>
        <taxon>Rotaria</taxon>
    </lineage>
</organism>
<dbReference type="Proteomes" id="UP000681720">
    <property type="component" value="Unassembled WGS sequence"/>
</dbReference>
<reference evidence="2" key="1">
    <citation type="submission" date="2021-02" db="EMBL/GenBank/DDBJ databases">
        <authorList>
            <person name="Nowell W R."/>
        </authorList>
    </citation>
    <scope>NUCLEOTIDE SEQUENCE</scope>
</reference>
<accession>A0A8S2WEU7</accession>
<feature type="compositionally biased region" description="Polar residues" evidence="1">
    <location>
        <begin position="17"/>
        <end position="32"/>
    </location>
</feature>
<dbReference type="EMBL" id="CAJOBJ010106278">
    <property type="protein sequence ID" value="CAF4610687.1"/>
    <property type="molecule type" value="Genomic_DNA"/>
</dbReference>
<dbReference type="Proteomes" id="UP000676336">
    <property type="component" value="Unassembled WGS sequence"/>
</dbReference>
<feature type="region of interest" description="Disordered" evidence="1">
    <location>
        <begin position="1"/>
        <end position="32"/>
    </location>
</feature>
<gene>
    <name evidence="2" type="ORF">BYL167_LOCUS33611</name>
    <name evidence="3" type="ORF">GIL414_LOCUS39339</name>
    <name evidence="4" type="ORF">SMN809_LOCUS49765</name>
</gene>
<evidence type="ECO:0000256" key="1">
    <source>
        <dbReference type="SAM" id="MobiDB-lite"/>
    </source>
</evidence>
<evidence type="ECO:0000313" key="3">
    <source>
        <dbReference type="EMBL" id="CAF4610687.1"/>
    </source>
</evidence>
<dbReference type="EMBL" id="CAJOBI010163083">
    <property type="protein sequence ID" value="CAF4859096.1"/>
    <property type="molecule type" value="Genomic_DNA"/>
</dbReference>
<proteinExistence type="predicted"/>
<sequence length="32" mass="3599">VHHQQAAELYSRHAQHHQTSSSSLVDNTSRVS</sequence>
<dbReference type="EMBL" id="CAJOBH010065810">
    <property type="protein sequence ID" value="CAF4447709.1"/>
    <property type="molecule type" value="Genomic_DNA"/>
</dbReference>
<dbReference type="Proteomes" id="UP000681967">
    <property type="component" value="Unassembled WGS sequence"/>
</dbReference>
<comment type="caution">
    <text evidence="2">The sequence shown here is derived from an EMBL/GenBank/DDBJ whole genome shotgun (WGS) entry which is preliminary data.</text>
</comment>
<dbReference type="AlphaFoldDB" id="A0A8S2WEU7"/>
<evidence type="ECO:0000313" key="5">
    <source>
        <dbReference type="Proteomes" id="UP000681967"/>
    </source>
</evidence>
<evidence type="ECO:0000313" key="2">
    <source>
        <dbReference type="EMBL" id="CAF4447709.1"/>
    </source>
</evidence>
<protein>
    <submittedName>
        <fullName evidence="2">Uncharacterized protein</fullName>
    </submittedName>
</protein>
<name>A0A8S2WEU7_9BILA</name>
<evidence type="ECO:0000313" key="4">
    <source>
        <dbReference type="EMBL" id="CAF4859096.1"/>
    </source>
</evidence>